<protein>
    <submittedName>
        <fullName evidence="2">Uncharacterized protein</fullName>
    </submittedName>
</protein>
<reference evidence="2 3" key="1">
    <citation type="submission" date="2016-04" db="EMBL/GenBank/DDBJ databases">
        <title>Complete genome sequence of Bacillus oceanisediminis strain 2691.</title>
        <authorList>
            <person name="Jeong H."/>
            <person name="Kim H.J."/>
            <person name="Lee D.-W."/>
        </authorList>
    </citation>
    <scope>NUCLEOTIDE SEQUENCE [LARGE SCALE GENOMIC DNA]</scope>
    <source>
        <strain evidence="2 3">2691</strain>
    </source>
</reference>
<feature type="transmembrane region" description="Helical" evidence="1">
    <location>
        <begin position="7"/>
        <end position="27"/>
    </location>
</feature>
<feature type="transmembrane region" description="Helical" evidence="1">
    <location>
        <begin position="39"/>
        <end position="60"/>
    </location>
</feature>
<gene>
    <name evidence="2" type="ORF">A361_25600</name>
</gene>
<organism evidence="2 3">
    <name type="scientific">Cytobacillus oceanisediminis 2691</name>
    <dbReference type="NCBI Taxonomy" id="1196031"/>
    <lineage>
        <taxon>Bacteria</taxon>
        <taxon>Bacillati</taxon>
        <taxon>Bacillota</taxon>
        <taxon>Bacilli</taxon>
        <taxon>Bacillales</taxon>
        <taxon>Bacillaceae</taxon>
        <taxon>Cytobacillus</taxon>
    </lineage>
</organism>
<keyword evidence="1" id="KW-0812">Transmembrane</keyword>
<dbReference type="AlphaFoldDB" id="A0A160MH60"/>
<evidence type="ECO:0000313" key="3">
    <source>
        <dbReference type="Proteomes" id="UP000077856"/>
    </source>
</evidence>
<keyword evidence="1" id="KW-0472">Membrane</keyword>
<proteinExistence type="predicted"/>
<evidence type="ECO:0000256" key="1">
    <source>
        <dbReference type="SAM" id="Phobius"/>
    </source>
</evidence>
<evidence type="ECO:0000313" key="2">
    <source>
        <dbReference type="EMBL" id="AND42384.1"/>
    </source>
</evidence>
<accession>A0A160MH60</accession>
<dbReference type="Proteomes" id="UP000077856">
    <property type="component" value="Chromosome"/>
</dbReference>
<feature type="transmembrane region" description="Helical" evidence="1">
    <location>
        <begin position="72"/>
        <end position="89"/>
    </location>
</feature>
<dbReference type="STRING" id="1196031.A361_25600"/>
<dbReference type="RefSeq" id="WP_019380647.1">
    <property type="nucleotide sequence ID" value="NZ_CP015506.1"/>
</dbReference>
<dbReference type="KEGG" id="bon:A361_25600"/>
<dbReference type="EMBL" id="CP015506">
    <property type="protein sequence ID" value="AND42384.1"/>
    <property type="molecule type" value="Genomic_DNA"/>
</dbReference>
<name>A0A160MH60_9BACI</name>
<keyword evidence="1" id="KW-1133">Transmembrane helix</keyword>
<sequence>MKTRKGRLIWLCIYFLMFLTLTLLYFSNQFFSSEQDAEMIPLIVYVFLSLIIALLAEWFGAFNKESPRYIKYIFQGIAALWFLFLWIFFKDMLFLMFFS</sequence>